<evidence type="ECO:0000259" key="3">
    <source>
        <dbReference type="PROSITE" id="PS01124"/>
    </source>
</evidence>
<dbReference type="Proteomes" id="UP000309676">
    <property type="component" value="Unassembled WGS sequence"/>
</dbReference>
<feature type="domain" description="HTH araC/xylS-type" evidence="3">
    <location>
        <begin position="1"/>
        <end position="36"/>
    </location>
</feature>
<evidence type="ECO:0000313" key="5">
    <source>
        <dbReference type="Proteomes" id="UP000309676"/>
    </source>
</evidence>
<accession>A0A5R9GFH7</accession>
<comment type="caution">
    <text evidence="4">The sequence shown here is derived from an EMBL/GenBank/DDBJ whole genome shotgun (WGS) entry which is preliminary data.</text>
</comment>
<gene>
    <name evidence="4" type="ORF">FE782_15140</name>
</gene>
<evidence type="ECO:0000256" key="2">
    <source>
        <dbReference type="ARBA" id="ARBA00023163"/>
    </source>
</evidence>
<keyword evidence="1" id="KW-0805">Transcription regulation</keyword>
<dbReference type="PROSITE" id="PS01124">
    <property type="entry name" value="HTH_ARAC_FAMILY_2"/>
    <property type="match status" value="1"/>
</dbReference>
<keyword evidence="5" id="KW-1185">Reference proteome</keyword>
<keyword evidence="2" id="KW-0804">Transcription</keyword>
<reference evidence="4 5" key="1">
    <citation type="submission" date="2019-05" db="EMBL/GenBank/DDBJ databases">
        <authorList>
            <person name="Narsing Rao M.P."/>
            <person name="Li W.J."/>
        </authorList>
    </citation>
    <scope>NUCLEOTIDE SEQUENCE [LARGE SCALE GENOMIC DNA]</scope>
    <source>
        <strain evidence="4 5">SYSU_K30003</strain>
    </source>
</reference>
<dbReference type="GO" id="GO:0043565">
    <property type="term" value="F:sequence-specific DNA binding"/>
    <property type="evidence" value="ECO:0007669"/>
    <property type="project" value="InterPro"/>
</dbReference>
<name>A0A5R9GFH7_9BACL</name>
<dbReference type="InterPro" id="IPR018060">
    <property type="entry name" value="HTH_AraC"/>
</dbReference>
<dbReference type="Gene3D" id="1.10.10.60">
    <property type="entry name" value="Homeodomain-like"/>
    <property type="match status" value="1"/>
</dbReference>
<dbReference type="GO" id="GO:0003700">
    <property type="term" value="F:DNA-binding transcription factor activity"/>
    <property type="evidence" value="ECO:0007669"/>
    <property type="project" value="InterPro"/>
</dbReference>
<dbReference type="OrthoDB" id="2667205at2"/>
<dbReference type="SUPFAM" id="SSF46689">
    <property type="entry name" value="Homeodomain-like"/>
    <property type="match status" value="1"/>
</dbReference>
<dbReference type="InterPro" id="IPR009057">
    <property type="entry name" value="Homeodomain-like_sf"/>
</dbReference>
<dbReference type="EMBL" id="VCIW01000009">
    <property type="protein sequence ID" value="TLS51443.1"/>
    <property type="molecule type" value="Genomic_DNA"/>
</dbReference>
<organism evidence="4 5">
    <name type="scientific">Paenibacillus antri</name>
    <dbReference type="NCBI Taxonomy" id="2582848"/>
    <lineage>
        <taxon>Bacteria</taxon>
        <taxon>Bacillati</taxon>
        <taxon>Bacillota</taxon>
        <taxon>Bacilli</taxon>
        <taxon>Bacillales</taxon>
        <taxon>Paenibacillaceae</taxon>
        <taxon>Paenibacillus</taxon>
    </lineage>
</organism>
<dbReference type="AlphaFoldDB" id="A0A5R9GFH7"/>
<evidence type="ECO:0000313" key="4">
    <source>
        <dbReference type="EMBL" id="TLS51443.1"/>
    </source>
</evidence>
<evidence type="ECO:0000256" key="1">
    <source>
        <dbReference type="ARBA" id="ARBA00023015"/>
    </source>
</evidence>
<dbReference type="RefSeq" id="WP_138195055.1">
    <property type="nucleotide sequence ID" value="NZ_VCIW01000009.1"/>
</dbReference>
<dbReference type="Pfam" id="PF00165">
    <property type="entry name" value="HTH_AraC"/>
    <property type="match status" value="1"/>
</dbReference>
<protein>
    <submittedName>
        <fullName evidence="4">Helix-turn-helix transcriptional regulator</fullName>
    </submittedName>
</protein>
<proteinExistence type="predicted"/>
<sequence>MKSHKLCEQIGFSSYPHFCTQFKKITGMTPSEYKQQAKLKSSRSSAGSV</sequence>